<feature type="compositionally biased region" description="Low complexity" evidence="2">
    <location>
        <begin position="741"/>
        <end position="755"/>
    </location>
</feature>
<feature type="domain" description="SLH" evidence="3">
    <location>
        <begin position="961"/>
        <end position="1019"/>
    </location>
</feature>
<feature type="domain" description="SLH" evidence="3">
    <location>
        <begin position="1020"/>
        <end position="1078"/>
    </location>
</feature>
<protein>
    <submittedName>
        <fullName evidence="4">Ig-like domain-containing protein</fullName>
    </submittedName>
</protein>
<dbReference type="InterPro" id="IPR025883">
    <property type="entry name" value="Cadherin-like_domain"/>
</dbReference>
<dbReference type="RefSeq" id="WP_232190325.1">
    <property type="nucleotide sequence ID" value="NZ_JAIOAP010000033.1"/>
</dbReference>
<dbReference type="InterPro" id="IPR044048">
    <property type="entry name" value="Big_12"/>
</dbReference>
<feature type="domain" description="SLH" evidence="3">
    <location>
        <begin position="897"/>
        <end position="960"/>
    </location>
</feature>
<evidence type="ECO:0000259" key="3">
    <source>
        <dbReference type="PROSITE" id="PS51272"/>
    </source>
</evidence>
<accession>A0ABV1L4H9</accession>
<dbReference type="Gene3D" id="2.60.40.1220">
    <property type="match status" value="1"/>
</dbReference>
<gene>
    <name evidence="4" type="ORF">QJS35_32775</name>
</gene>
<dbReference type="PANTHER" id="PTHR43308">
    <property type="entry name" value="OUTER MEMBRANE PROTEIN ALPHA-RELATED"/>
    <property type="match status" value="1"/>
</dbReference>
<dbReference type="InterPro" id="IPR001119">
    <property type="entry name" value="SLH_dom"/>
</dbReference>
<dbReference type="Pfam" id="PF19078">
    <property type="entry name" value="Big_12"/>
    <property type="match status" value="6"/>
</dbReference>
<proteinExistence type="predicted"/>
<reference evidence="4 5" key="1">
    <citation type="journal article" date="2023" name="Genome Announc.">
        <title>Pan-Genome Analyses of the Genus Cohnella and Proposal of the Novel Species Cohnella silvisoli sp. nov., Isolated from Forest Soil.</title>
        <authorList>
            <person name="Wang C."/>
            <person name="Mao L."/>
            <person name="Bao G."/>
            <person name="Zhu H."/>
        </authorList>
    </citation>
    <scope>NUCLEOTIDE SEQUENCE [LARGE SCALE GENOMIC DNA]</scope>
    <source>
        <strain evidence="4 5">NL03-T5-1</strain>
    </source>
</reference>
<dbReference type="Proteomes" id="UP001493487">
    <property type="component" value="Unassembled WGS sequence"/>
</dbReference>
<dbReference type="SMART" id="SM00564">
    <property type="entry name" value="PQQ"/>
    <property type="match status" value="6"/>
</dbReference>
<evidence type="ECO:0000313" key="4">
    <source>
        <dbReference type="EMBL" id="MEQ4487158.1"/>
    </source>
</evidence>
<evidence type="ECO:0000313" key="5">
    <source>
        <dbReference type="Proteomes" id="UP001493487"/>
    </source>
</evidence>
<dbReference type="Pfam" id="PF00395">
    <property type="entry name" value="SLH"/>
    <property type="match status" value="3"/>
</dbReference>
<name>A0ABV1L4H9_9BACL</name>
<dbReference type="Gene3D" id="2.60.220.30">
    <property type="match status" value="1"/>
</dbReference>
<keyword evidence="5" id="KW-1185">Reference proteome</keyword>
<keyword evidence="1" id="KW-0732">Signal</keyword>
<dbReference type="EMBL" id="JASKHM010000031">
    <property type="protein sequence ID" value="MEQ4487158.1"/>
    <property type="molecule type" value="Genomic_DNA"/>
</dbReference>
<organism evidence="4 5">
    <name type="scientific">Cohnella silvisoli</name>
    <dbReference type="NCBI Taxonomy" id="2873699"/>
    <lineage>
        <taxon>Bacteria</taxon>
        <taxon>Bacillati</taxon>
        <taxon>Bacillota</taxon>
        <taxon>Bacilli</taxon>
        <taxon>Bacillales</taxon>
        <taxon>Paenibacillaceae</taxon>
        <taxon>Cohnella</taxon>
    </lineage>
</organism>
<feature type="region of interest" description="Disordered" evidence="2">
    <location>
        <begin position="733"/>
        <end position="758"/>
    </location>
</feature>
<sequence>MWKLFLGLILLVGLLPLYPTEKAFASAPTATITVAKSFLGIGKTSLVTITFSEAVTGFSIAILTVDNGTLSGLSTHDNITWTATLTPVAGVNDATNIITLDNTGVKNIAGNAGIGTTQSNNYSVDMMRPTSSIVVADTALKAGETSQVTITFSEAVTGFSNAILTVEGGTLSAVSSSNGGITWTADLTPAAGIVAANNIIRLDNTGVSDASGNAGTGITQSNNYSVNTVRPTSTIVVADYNLAIGKTSLVTITFSEAVSGFGNADLTVESGMLSAVSSSDGGITWTVTLTPAAGINEATNIITLDNTGVINAAGNAGTGITQSNNYSVNTVRPTSTIVVADNNLGIGKTSQVTITFSEAVTGFSNAILTVYNGTLSGLSTHDNITWTADLTPAAGIVAANNIIRLDNTGVKNIAGNAGIGITQSNNYSVDTVRPTSSIVVADTALKAGETSQVTITFSEAVTGFSNADLTVESGTLSAVSSSNGGITWTATLTPAAGINEAINIITLNNSGVSDAAGNAGAGITQSNNYSVNTVRPTSSIVVADTVLKAGDTSQVTITFSEAVSGFSNAILTVENGTLSAVSSSNGGITWTATFTPTTGINDTTNIIRLDNSGVINAAGNAGTGITQSNNYSVNTMPPSADLSGLTLSSGTLTPAFASGTTDYTSSVGSGVLSVAITASTSDSNATMTVNGNSVVSGRASGTINLNVGSNPITVVVTAENGTTKKTYNVIVNRASSGGGSNNDDSTPPTSPSDSTVISLDGKLTLPSGKAGKVSLGDAVTISIPAGASGKDLKLTIEKVLDTQNLLKKKDVLASPIYEILKNSQEDFSKPVSLTFAFDPASLKSNQKAAVFYFDEVKKAWVEVGGGKVNGSYITIEVNHFTKFAVFVVGDAASTDTKPDITFTDIAGHWAEVNIKQAVSGGIVTGYPDGTFKPNRTVSRAEFVVMLMNTLKPQGEGTTLTFKDTAKIGAWAQKAVAQAVQAGIIKGYEDGGFRPDAEITHLEMAVILAKALSQSIEANVATGFADDKNIPAWAKGSIAFVKEAGIVQGKGDNEFAPQDHATRAEAVTVLMNMLARMSK</sequence>
<dbReference type="Pfam" id="PF12733">
    <property type="entry name" value="Cadherin-like"/>
    <property type="match status" value="1"/>
</dbReference>
<dbReference type="InterPro" id="IPR014755">
    <property type="entry name" value="Cu-Rt/internalin_Ig-like"/>
</dbReference>
<evidence type="ECO:0000256" key="1">
    <source>
        <dbReference type="ARBA" id="ARBA00022729"/>
    </source>
</evidence>
<dbReference type="PROSITE" id="PS51272">
    <property type="entry name" value="SLH"/>
    <property type="match status" value="3"/>
</dbReference>
<evidence type="ECO:0000256" key="2">
    <source>
        <dbReference type="SAM" id="MobiDB-lite"/>
    </source>
</evidence>
<dbReference type="InterPro" id="IPR051465">
    <property type="entry name" value="Cell_Envelope_Struct_Comp"/>
</dbReference>
<dbReference type="InterPro" id="IPR018391">
    <property type="entry name" value="PQQ_b-propeller_rpt"/>
</dbReference>
<comment type="caution">
    <text evidence="4">The sequence shown here is derived from an EMBL/GenBank/DDBJ whole genome shotgun (WGS) entry which is preliminary data.</text>
</comment>
<dbReference type="PANTHER" id="PTHR43308:SF5">
    <property type="entry name" value="S-LAYER PROTEIN _ PEPTIDOGLYCAN ENDO-BETA-N-ACETYLGLUCOSAMINIDASE"/>
    <property type="match status" value="1"/>
</dbReference>